<evidence type="ECO:0000256" key="1">
    <source>
        <dbReference type="SAM" id="Phobius"/>
    </source>
</evidence>
<dbReference type="Proteomes" id="UP000294862">
    <property type="component" value="Unassembled WGS sequence"/>
</dbReference>
<name>A0A4R2I742_9GAMM</name>
<keyword evidence="1" id="KW-0472">Membrane</keyword>
<protein>
    <submittedName>
        <fullName evidence="2">Uncharacterized protein</fullName>
    </submittedName>
</protein>
<feature type="transmembrane region" description="Helical" evidence="1">
    <location>
        <begin position="12"/>
        <end position="33"/>
    </location>
</feature>
<keyword evidence="1" id="KW-1133">Transmembrane helix</keyword>
<comment type="caution">
    <text evidence="2">The sequence shown here is derived from an EMBL/GenBank/DDBJ whole genome shotgun (WGS) entry which is preliminary data.</text>
</comment>
<dbReference type="AlphaFoldDB" id="A0A4R2I742"/>
<sequence length="35" mass="3448">MNAPPTEDGVSGSVALVVLAICCAMMAVLLVLAST</sequence>
<keyword evidence="1" id="KW-0812">Transmembrane</keyword>
<proteinExistence type="predicted"/>
<gene>
    <name evidence="2" type="ORF">EV148_1069</name>
</gene>
<evidence type="ECO:0000313" key="3">
    <source>
        <dbReference type="Proteomes" id="UP000294862"/>
    </source>
</evidence>
<reference evidence="2 3" key="1">
    <citation type="journal article" date="2015" name="Stand. Genomic Sci.">
        <title>Genomic Encyclopedia of Bacterial and Archaeal Type Strains, Phase III: the genomes of soil and plant-associated and newly described type strains.</title>
        <authorList>
            <person name="Whitman W.B."/>
            <person name="Woyke T."/>
            <person name="Klenk H.P."/>
            <person name="Zhou Y."/>
            <person name="Lilburn T.G."/>
            <person name="Beck B.J."/>
            <person name="De Vos P."/>
            <person name="Vandamme P."/>
            <person name="Eisen J.A."/>
            <person name="Garrity G."/>
            <person name="Hugenholtz P."/>
            <person name="Kyrpides N.C."/>
        </authorList>
    </citation>
    <scope>NUCLEOTIDE SEQUENCE [LARGE SCALE GENOMIC DNA]</scope>
    <source>
        <strain evidence="2 3">A3</strain>
    </source>
</reference>
<evidence type="ECO:0000313" key="2">
    <source>
        <dbReference type="EMBL" id="TCO39867.1"/>
    </source>
</evidence>
<dbReference type="EMBL" id="SLWQ01000006">
    <property type="protein sequence ID" value="TCO39867.1"/>
    <property type="molecule type" value="Genomic_DNA"/>
</dbReference>
<keyword evidence="3" id="KW-1185">Reference proteome</keyword>
<organism evidence="2 3">
    <name type="scientific">Dokdonella fugitiva</name>
    <dbReference type="NCBI Taxonomy" id="328517"/>
    <lineage>
        <taxon>Bacteria</taxon>
        <taxon>Pseudomonadati</taxon>
        <taxon>Pseudomonadota</taxon>
        <taxon>Gammaproteobacteria</taxon>
        <taxon>Lysobacterales</taxon>
        <taxon>Rhodanobacteraceae</taxon>
        <taxon>Dokdonella</taxon>
    </lineage>
</organism>
<accession>A0A4R2I742</accession>